<feature type="transmembrane region" description="Helical" evidence="1">
    <location>
        <begin position="147"/>
        <end position="162"/>
    </location>
</feature>
<feature type="transmembrane region" description="Helical" evidence="1">
    <location>
        <begin position="219"/>
        <end position="239"/>
    </location>
</feature>
<keyword evidence="3" id="KW-1185">Reference proteome</keyword>
<feature type="transmembrane region" description="Helical" evidence="1">
    <location>
        <begin position="251"/>
        <end position="271"/>
    </location>
</feature>
<evidence type="ECO:0000256" key="1">
    <source>
        <dbReference type="SAM" id="Phobius"/>
    </source>
</evidence>
<keyword evidence="1" id="KW-0812">Transmembrane</keyword>
<organism evidence="2 3">
    <name type="scientific">Pseudoflavonifractor hominis</name>
    <dbReference type="NCBI Taxonomy" id="2763059"/>
    <lineage>
        <taxon>Bacteria</taxon>
        <taxon>Bacillati</taxon>
        <taxon>Bacillota</taxon>
        <taxon>Clostridia</taxon>
        <taxon>Eubacteriales</taxon>
        <taxon>Oscillospiraceae</taxon>
        <taxon>Pseudoflavonifractor</taxon>
    </lineage>
</organism>
<keyword evidence="1" id="KW-1133">Transmembrane helix</keyword>
<feature type="transmembrane region" description="Helical" evidence="1">
    <location>
        <begin position="15"/>
        <end position="32"/>
    </location>
</feature>
<dbReference type="InterPro" id="IPR008875">
    <property type="entry name" value="TraX"/>
</dbReference>
<feature type="transmembrane region" description="Helical" evidence="1">
    <location>
        <begin position="124"/>
        <end position="141"/>
    </location>
</feature>
<feature type="transmembrane region" description="Helical" evidence="1">
    <location>
        <begin position="77"/>
        <end position="94"/>
    </location>
</feature>
<accession>A0ABR7HPB1</accession>
<evidence type="ECO:0000313" key="2">
    <source>
        <dbReference type="EMBL" id="MBC5729287.1"/>
    </source>
</evidence>
<dbReference type="Proteomes" id="UP000660021">
    <property type="component" value="Unassembled WGS sequence"/>
</dbReference>
<feature type="transmembrane region" description="Helical" evidence="1">
    <location>
        <begin position="169"/>
        <end position="189"/>
    </location>
</feature>
<feature type="transmembrane region" description="Helical" evidence="1">
    <location>
        <begin position="44"/>
        <end position="65"/>
    </location>
</feature>
<sequence length="272" mass="31056">MSALERSGGLSGTQLKYLAALFMVIDHVGMFFEPMAPFFPPDSLWFYLFRYVGRLAFPIFAFFVAEGCRKTRHYAAYLRRLFCFADLTQIPLYFVMPEDGRSVITTFFLASLAIGLYRHFQEKGYPVLGILLGGVCVFLAQPLHGDYGWIGCLTVVILYFCGEDRARQLRMLALCLLCYYLAGSLWAYWGVPTLSILPTEGWARFLVDMGGRLPYFQRFYLPYSLLMSAFACLSLVPLSRYNGKRGNGSRWFFYWFYPGHLVLLAGLSALLS</sequence>
<proteinExistence type="predicted"/>
<dbReference type="EMBL" id="JACOPR010000001">
    <property type="protein sequence ID" value="MBC5729287.1"/>
    <property type="molecule type" value="Genomic_DNA"/>
</dbReference>
<reference evidence="2 3" key="1">
    <citation type="submission" date="2020-08" db="EMBL/GenBank/DDBJ databases">
        <title>Genome public.</title>
        <authorList>
            <person name="Liu C."/>
            <person name="Sun Q."/>
        </authorList>
    </citation>
    <scope>NUCLEOTIDE SEQUENCE [LARGE SCALE GENOMIC DNA]</scope>
    <source>
        <strain evidence="2 3">New-38</strain>
    </source>
</reference>
<feature type="transmembrane region" description="Helical" evidence="1">
    <location>
        <begin position="100"/>
        <end position="117"/>
    </location>
</feature>
<dbReference type="Pfam" id="PF05857">
    <property type="entry name" value="TraX"/>
    <property type="match status" value="1"/>
</dbReference>
<keyword evidence="1" id="KW-0472">Membrane</keyword>
<dbReference type="RefSeq" id="WP_186962749.1">
    <property type="nucleotide sequence ID" value="NZ_JACOPR010000001.1"/>
</dbReference>
<gene>
    <name evidence="2" type="ORF">H8S34_00360</name>
</gene>
<name>A0ABR7HPB1_9FIRM</name>
<protein>
    <submittedName>
        <fullName evidence="2">Conjugal transfer protein TraX</fullName>
    </submittedName>
</protein>
<evidence type="ECO:0000313" key="3">
    <source>
        <dbReference type="Proteomes" id="UP000660021"/>
    </source>
</evidence>
<comment type="caution">
    <text evidence="2">The sequence shown here is derived from an EMBL/GenBank/DDBJ whole genome shotgun (WGS) entry which is preliminary data.</text>
</comment>